<dbReference type="Proteomes" id="UP001227192">
    <property type="component" value="Unassembled WGS sequence"/>
</dbReference>
<protein>
    <submittedName>
        <fullName evidence="1">Uncharacterized protein</fullName>
    </submittedName>
</protein>
<evidence type="ECO:0000313" key="2">
    <source>
        <dbReference type="Proteomes" id="UP001227192"/>
    </source>
</evidence>
<dbReference type="EMBL" id="LACB01000001">
    <property type="protein sequence ID" value="KAJ9493206.1"/>
    <property type="molecule type" value="Genomic_DNA"/>
</dbReference>
<reference evidence="1" key="1">
    <citation type="submission" date="2015-06" db="EMBL/GenBank/DDBJ databases">
        <authorList>
            <person name="Nguyen H."/>
        </authorList>
    </citation>
    <scope>NUCLEOTIDE SEQUENCE</scope>
    <source>
        <strain evidence="1">DAOM 180753</strain>
    </source>
</reference>
<organism evidence="1 2">
    <name type="scientific">Penicillium thymicola</name>
    <dbReference type="NCBI Taxonomy" id="293382"/>
    <lineage>
        <taxon>Eukaryota</taxon>
        <taxon>Fungi</taxon>
        <taxon>Dikarya</taxon>
        <taxon>Ascomycota</taxon>
        <taxon>Pezizomycotina</taxon>
        <taxon>Eurotiomycetes</taxon>
        <taxon>Eurotiomycetidae</taxon>
        <taxon>Eurotiales</taxon>
        <taxon>Aspergillaceae</taxon>
        <taxon>Penicillium</taxon>
    </lineage>
</organism>
<gene>
    <name evidence="1" type="ORF">VN97_g42</name>
</gene>
<name>A0AAI9TV02_PENTH</name>
<sequence>MEFCKQSVMQVDCKLVMEKQSSVWCSSGIRLHKVPSPAEGPRHCFGFAMLRVYDFNSMNRILMTMVYQGDNDLMVFQFQI</sequence>
<accession>A0AAI9TV02</accession>
<keyword evidence="2" id="KW-1185">Reference proteome</keyword>
<reference evidence="1" key="2">
    <citation type="journal article" date="2016" name="Fungal Biol.">
        <title>Ochratoxin A production by Penicillium thymicola.</title>
        <authorList>
            <person name="Nguyen H.D.T."/>
            <person name="McMullin D.R."/>
            <person name="Ponomareva E."/>
            <person name="Riley R."/>
            <person name="Pomraning K.R."/>
            <person name="Baker S.E."/>
            <person name="Seifert K.A."/>
        </authorList>
    </citation>
    <scope>NUCLEOTIDE SEQUENCE</scope>
    <source>
        <strain evidence="1">DAOM 180753</strain>
    </source>
</reference>
<dbReference type="AlphaFoldDB" id="A0AAI9TV02"/>
<comment type="caution">
    <text evidence="1">The sequence shown here is derived from an EMBL/GenBank/DDBJ whole genome shotgun (WGS) entry which is preliminary data.</text>
</comment>
<evidence type="ECO:0000313" key="1">
    <source>
        <dbReference type="EMBL" id="KAJ9493206.1"/>
    </source>
</evidence>
<proteinExistence type="predicted"/>